<dbReference type="InterPro" id="IPR036322">
    <property type="entry name" value="WD40_repeat_dom_sf"/>
</dbReference>
<dbReference type="Gene3D" id="2.130.10.10">
    <property type="entry name" value="YVTN repeat-like/Quinoprotein amine dehydrogenase"/>
    <property type="match status" value="3"/>
</dbReference>
<dbReference type="InterPro" id="IPR015943">
    <property type="entry name" value="WD40/YVTN_repeat-like_dom_sf"/>
</dbReference>
<feature type="repeat" description="WD" evidence="3">
    <location>
        <begin position="486"/>
        <end position="518"/>
    </location>
</feature>
<evidence type="ECO:0000256" key="1">
    <source>
        <dbReference type="ARBA" id="ARBA00022574"/>
    </source>
</evidence>
<proteinExistence type="predicted"/>
<evidence type="ECO:0000256" key="2">
    <source>
        <dbReference type="ARBA" id="ARBA00022737"/>
    </source>
</evidence>
<sequence length="536" mass="58784">MPAASKEQLLVNKKRGQKRRRAPLCRLFWTNGPGIKLTMEVDISASGLAPKGQDPDYYAVLLEPAHGMGEQDEFYVATRRLLLAGKAADAKLKRQMWKCNGVSYVQYRDFQRYKKYGRQPTTSAWSDIPIRSHSRQGSLTPSSPGPPQMSPSGEDLRKNRGGSFSSLSRTISRRDSVSSTTSEASHTSSLSATKDEPAYSFVGMQCIFDDSKLPVNVIKFGRRSSDVLAYAGGDGVLRVCSVADPPRVILKLVGHTKEITDFDWSSNNEYLLSCSLDKTVRVWNATRGDCIRIVYGSSAQLCCCFNPVNNNLLFVGNASSEVSIINFSTGRVNHKASIDCPATAIDIDNTGRILFVGDNHGTVHSFAVDAHTGALRHAHRNVLPGGKWSPCSAIVFRSFSLLANGPVLLASIRDGTLRFFSVAAEVDGYLTPKVTLQLQPRARNIRASFCPLLSLEKGEFIVTGNEDTTVYFYDFIRPGRACVNKLMGHTAPVTDVSWNHGENFLASCDCDGVVIVWKRTKQATGKDVPTARMHAS</sequence>
<keyword evidence="1 3" id="KW-0853">WD repeat</keyword>
<keyword evidence="2" id="KW-0677">Repeat</keyword>
<dbReference type="InterPro" id="IPR001680">
    <property type="entry name" value="WD40_rpt"/>
</dbReference>
<dbReference type="Pfam" id="PF00400">
    <property type="entry name" value="WD40"/>
    <property type="match status" value="2"/>
</dbReference>
<feature type="region of interest" description="Disordered" evidence="4">
    <location>
        <begin position="121"/>
        <end position="189"/>
    </location>
</feature>
<dbReference type="PROSITE" id="PS50294">
    <property type="entry name" value="WD_REPEATS_REGION"/>
    <property type="match status" value="2"/>
</dbReference>
<accession>A0A1Y1HSA3</accession>
<protein>
    <submittedName>
        <fullName evidence="5">Uncharacterized protein</fullName>
    </submittedName>
</protein>
<reference evidence="5 6" key="1">
    <citation type="journal article" date="2014" name="Nat. Commun.">
        <title>Klebsormidium flaccidum genome reveals primary factors for plant terrestrial adaptation.</title>
        <authorList>
            <person name="Hori K."/>
            <person name="Maruyama F."/>
            <person name="Fujisawa T."/>
            <person name="Togashi T."/>
            <person name="Yamamoto N."/>
            <person name="Seo M."/>
            <person name="Sato S."/>
            <person name="Yamada T."/>
            <person name="Mori H."/>
            <person name="Tajima N."/>
            <person name="Moriyama T."/>
            <person name="Ikeuchi M."/>
            <person name="Watanabe M."/>
            <person name="Wada H."/>
            <person name="Kobayashi K."/>
            <person name="Saito M."/>
            <person name="Masuda T."/>
            <person name="Sasaki-Sekimoto Y."/>
            <person name="Mashiguchi K."/>
            <person name="Awai K."/>
            <person name="Shimojima M."/>
            <person name="Masuda S."/>
            <person name="Iwai M."/>
            <person name="Nobusawa T."/>
            <person name="Narise T."/>
            <person name="Kondo S."/>
            <person name="Saito H."/>
            <person name="Sato R."/>
            <person name="Murakawa M."/>
            <person name="Ihara Y."/>
            <person name="Oshima-Yamada Y."/>
            <person name="Ohtaka K."/>
            <person name="Satoh M."/>
            <person name="Sonobe K."/>
            <person name="Ishii M."/>
            <person name="Ohtani R."/>
            <person name="Kanamori-Sato M."/>
            <person name="Honoki R."/>
            <person name="Miyazaki D."/>
            <person name="Mochizuki H."/>
            <person name="Umetsu J."/>
            <person name="Higashi K."/>
            <person name="Shibata D."/>
            <person name="Kamiya Y."/>
            <person name="Sato N."/>
            <person name="Nakamura Y."/>
            <person name="Tabata S."/>
            <person name="Ida S."/>
            <person name="Kurokawa K."/>
            <person name="Ohta H."/>
        </authorList>
    </citation>
    <scope>NUCLEOTIDE SEQUENCE [LARGE SCALE GENOMIC DNA]</scope>
    <source>
        <strain evidence="5 6">NIES-2285</strain>
    </source>
</reference>
<feature type="compositionally biased region" description="Low complexity" evidence="4">
    <location>
        <begin position="177"/>
        <end position="189"/>
    </location>
</feature>
<dbReference type="OMA" id="MLKFANN"/>
<dbReference type="OrthoDB" id="1932312at2759"/>
<keyword evidence="6" id="KW-1185">Reference proteome</keyword>
<organism evidence="5 6">
    <name type="scientific">Klebsormidium nitens</name>
    <name type="common">Green alga</name>
    <name type="synonym">Ulothrix nitens</name>
    <dbReference type="NCBI Taxonomy" id="105231"/>
    <lineage>
        <taxon>Eukaryota</taxon>
        <taxon>Viridiplantae</taxon>
        <taxon>Streptophyta</taxon>
        <taxon>Klebsormidiophyceae</taxon>
        <taxon>Klebsormidiales</taxon>
        <taxon>Klebsormidiaceae</taxon>
        <taxon>Klebsormidium</taxon>
    </lineage>
</organism>
<feature type="repeat" description="WD" evidence="3">
    <location>
        <begin position="252"/>
        <end position="293"/>
    </location>
</feature>
<dbReference type="InterPro" id="IPR051350">
    <property type="entry name" value="WD_repeat-ST_regulator"/>
</dbReference>
<dbReference type="PROSITE" id="PS50082">
    <property type="entry name" value="WD_REPEATS_2"/>
    <property type="match status" value="2"/>
</dbReference>
<gene>
    <name evidence="5" type="ORF">KFL_000820210</name>
</gene>
<dbReference type="SUPFAM" id="SSF50978">
    <property type="entry name" value="WD40 repeat-like"/>
    <property type="match status" value="1"/>
</dbReference>
<evidence type="ECO:0000313" key="5">
    <source>
        <dbReference type="EMBL" id="GAQ81514.1"/>
    </source>
</evidence>
<dbReference type="PANTHER" id="PTHR22838:SF4">
    <property type="entry name" value="WD REPEAT-CONTAINING PROTEIN 13"/>
    <property type="match status" value="1"/>
</dbReference>
<dbReference type="PANTHER" id="PTHR22838">
    <property type="entry name" value="WD REPEAT PROTEIN 26-RELATED"/>
    <property type="match status" value="1"/>
</dbReference>
<dbReference type="Proteomes" id="UP000054558">
    <property type="component" value="Unassembled WGS sequence"/>
</dbReference>
<evidence type="ECO:0000256" key="4">
    <source>
        <dbReference type="SAM" id="MobiDB-lite"/>
    </source>
</evidence>
<dbReference type="GO" id="GO:1990841">
    <property type="term" value="F:promoter-specific chromatin binding"/>
    <property type="evidence" value="ECO:0000318"/>
    <property type="project" value="GO_Central"/>
</dbReference>
<dbReference type="EMBL" id="DF237031">
    <property type="protein sequence ID" value="GAQ81514.1"/>
    <property type="molecule type" value="Genomic_DNA"/>
</dbReference>
<evidence type="ECO:0000313" key="6">
    <source>
        <dbReference type="Proteomes" id="UP000054558"/>
    </source>
</evidence>
<dbReference type="SMART" id="SM00320">
    <property type="entry name" value="WD40"/>
    <property type="match status" value="5"/>
</dbReference>
<evidence type="ECO:0000256" key="3">
    <source>
        <dbReference type="PROSITE-ProRule" id="PRU00221"/>
    </source>
</evidence>
<name>A0A1Y1HSA3_KLENI</name>
<dbReference type="AlphaFoldDB" id="A0A1Y1HSA3"/>